<keyword evidence="8" id="KW-0670">Pyruvate</keyword>
<dbReference type="GO" id="GO:0006086">
    <property type="term" value="P:pyruvate decarboxylation to acetyl-CoA"/>
    <property type="evidence" value="ECO:0007669"/>
    <property type="project" value="InterPro"/>
</dbReference>
<dbReference type="SUPFAM" id="SSF52777">
    <property type="entry name" value="CoA-dependent acyltransferases"/>
    <property type="match status" value="1"/>
</dbReference>
<dbReference type="Gene3D" id="3.30.559.10">
    <property type="entry name" value="Chloramphenicol acetyltransferase-like domain"/>
    <property type="match status" value="1"/>
</dbReference>
<proteinExistence type="inferred from homology"/>
<keyword evidence="4 8" id="KW-0012">Acyltransferase</keyword>
<gene>
    <name evidence="8" type="primary">pdhC_1</name>
    <name evidence="8" type="ORF">MCHLDSM_00282</name>
</gene>
<evidence type="ECO:0000259" key="6">
    <source>
        <dbReference type="PROSITE" id="PS50968"/>
    </source>
</evidence>
<evidence type="ECO:0000313" key="8">
    <source>
        <dbReference type="EMBL" id="KMO83630.1"/>
    </source>
</evidence>
<dbReference type="CDD" id="cd06849">
    <property type="entry name" value="lipoyl_domain"/>
    <property type="match status" value="1"/>
</dbReference>
<dbReference type="InterPro" id="IPR000089">
    <property type="entry name" value="Biotin_lipoyl"/>
</dbReference>
<feature type="compositionally biased region" description="Polar residues" evidence="5">
    <location>
        <begin position="128"/>
        <end position="137"/>
    </location>
</feature>
<sequence length="443" mass="46638">MPILLRMPAIAAGAETAILSEWQVEEGVDFKKSDTIATVETDKAMVDMEAEDAGVILHFLVDPGTEVEVGAPIALSGSPGESVADVDAALRDLGVSAEPSASNGSAQQSSGTTQSDTDGPATNVRAETAQSASQPTQHRPGGRIFATPLVRRLARDADLDLAAVTGTGPNGRIVRRDIEGLLTQTPSSPATAEATEQTEDAIEATAAGADTVLAGYKDIPHTRIRSAIAARLTDSKRNAPHFYLRGSCRVDKLLALRKDLNTDAEKAGARKVSVNDLVVKAAARAHTLIPAMNVIWTDHAIRQFDAVDIAVAVASERGLVTPVVHDVARRSLTAVSADLNDLAERARLGKLAQREIEGGTFCISNLGMYGTEEFSAIINPPQSAILAVGAALSEPVADNGELSIATIMRVTLSVDHRPIDGSTAAEWMRAFVNIVENPLQILV</sequence>
<dbReference type="SUPFAM" id="SSF47005">
    <property type="entry name" value="Peripheral subunit-binding domain of 2-oxo acid dehydrogenase complex"/>
    <property type="match status" value="1"/>
</dbReference>
<dbReference type="PROSITE" id="PS51826">
    <property type="entry name" value="PSBD"/>
    <property type="match status" value="1"/>
</dbReference>
<dbReference type="InterPro" id="IPR011053">
    <property type="entry name" value="Single_hybrid_motif"/>
</dbReference>
<evidence type="ECO:0000259" key="7">
    <source>
        <dbReference type="PROSITE" id="PS51826"/>
    </source>
</evidence>
<feature type="region of interest" description="Disordered" evidence="5">
    <location>
        <begin position="97"/>
        <end position="144"/>
    </location>
</feature>
<dbReference type="Gene3D" id="2.40.50.100">
    <property type="match status" value="1"/>
</dbReference>
<comment type="caution">
    <text evidence="8">The sequence shown here is derived from an EMBL/GenBank/DDBJ whole genome shotgun (WGS) entry which is preliminary data.</text>
</comment>
<feature type="compositionally biased region" description="Low complexity" evidence="5">
    <location>
        <begin position="100"/>
        <end position="119"/>
    </location>
</feature>
<dbReference type="Pfam" id="PF00364">
    <property type="entry name" value="Biotin_lipoyl"/>
    <property type="match status" value="1"/>
</dbReference>
<dbReference type="InterPro" id="IPR001078">
    <property type="entry name" value="2-oxoacid_DH_actylTfrase"/>
</dbReference>
<dbReference type="InterPro" id="IPR045257">
    <property type="entry name" value="E2/Pdx1"/>
</dbReference>
<comment type="similarity">
    <text evidence="2 4">Belongs to the 2-oxoacid dehydrogenase family.</text>
</comment>
<evidence type="ECO:0000256" key="4">
    <source>
        <dbReference type="RuleBase" id="RU003423"/>
    </source>
</evidence>
<comment type="cofactor">
    <cofactor evidence="1 4">
        <name>(R)-lipoate</name>
        <dbReference type="ChEBI" id="CHEBI:83088"/>
    </cofactor>
</comment>
<dbReference type="InterPro" id="IPR004167">
    <property type="entry name" value="PSBD"/>
</dbReference>
<feature type="domain" description="Lipoyl-binding" evidence="6">
    <location>
        <begin position="2"/>
        <end position="77"/>
    </location>
</feature>
<dbReference type="Proteomes" id="UP000036513">
    <property type="component" value="Unassembled WGS sequence"/>
</dbReference>
<evidence type="ECO:0000313" key="9">
    <source>
        <dbReference type="Proteomes" id="UP000036513"/>
    </source>
</evidence>
<dbReference type="InterPro" id="IPR036625">
    <property type="entry name" value="E3-bd_dom_sf"/>
</dbReference>
<dbReference type="PATRIC" id="fig|37916.4.peg.305"/>
<evidence type="ECO:0000256" key="1">
    <source>
        <dbReference type="ARBA" id="ARBA00001938"/>
    </source>
</evidence>
<name>A0A0J6WJY5_9MYCO</name>
<dbReference type="InterPro" id="IPR023213">
    <property type="entry name" value="CAT-like_dom_sf"/>
</dbReference>
<dbReference type="EC" id="2.3.1.-" evidence="4"/>
<evidence type="ECO:0000256" key="5">
    <source>
        <dbReference type="SAM" id="MobiDB-lite"/>
    </source>
</evidence>
<dbReference type="PANTHER" id="PTHR23151">
    <property type="entry name" value="DIHYDROLIPOAMIDE ACETYL/SUCCINYL-TRANSFERASE-RELATED"/>
    <property type="match status" value="1"/>
</dbReference>
<dbReference type="EMBL" id="JYNL01000003">
    <property type="protein sequence ID" value="KMO83630.1"/>
    <property type="molecule type" value="Genomic_DNA"/>
</dbReference>
<keyword evidence="3 4" id="KW-0450">Lipoyl</keyword>
<dbReference type="PROSITE" id="PS50968">
    <property type="entry name" value="BIOTINYL_LIPOYL"/>
    <property type="match status" value="1"/>
</dbReference>
<dbReference type="PANTHER" id="PTHR23151:SF90">
    <property type="entry name" value="DIHYDROLIPOYLLYSINE-RESIDUE ACETYLTRANSFERASE COMPONENT OF PYRUVATE DEHYDROGENASE COMPLEX, MITOCHONDRIAL-RELATED"/>
    <property type="match status" value="1"/>
</dbReference>
<protein>
    <recommendedName>
        <fullName evidence="4">Dihydrolipoamide acetyltransferase component of pyruvate dehydrogenase complex</fullName>
        <ecNumber evidence="4">2.3.1.-</ecNumber>
    </recommendedName>
</protein>
<dbReference type="GO" id="GO:0045254">
    <property type="term" value="C:pyruvate dehydrogenase complex"/>
    <property type="evidence" value="ECO:0007669"/>
    <property type="project" value="InterPro"/>
</dbReference>
<dbReference type="AlphaFoldDB" id="A0A0J6WJY5"/>
<dbReference type="SUPFAM" id="SSF51230">
    <property type="entry name" value="Single hybrid motif"/>
    <property type="match status" value="1"/>
</dbReference>
<accession>A0A0J6WJY5</accession>
<dbReference type="Pfam" id="PF00198">
    <property type="entry name" value="2-oxoacid_dh"/>
    <property type="match status" value="1"/>
</dbReference>
<dbReference type="Pfam" id="PF02817">
    <property type="entry name" value="E3_binding"/>
    <property type="match status" value="1"/>
</dbReference>
<organism evidence="8 9">
    <name type="scientific">Mycolicibacterium chlorophenolicum</name>
    <dbReference type="NCBI Taxonomy" id="37916"/>
    <lineage>
        <taxon>Bacteria</taxon>
        <taxon>Bacillati</taxon>
        <taxon>Actinomycetota</taxon>
        <taxon>Actinomycetes</taxon>
        <taxon>Mycobacteriales</taxon>
        <taxon>Mycobacteriaceae</taxon>
        <taxon>Mycolicibacterium</taxon>
    </lineage>
</organism>
<evidence type="ECO:0000256" key="2">
    <source>
        <dbReference type="ARBA" id="ARBA00007317"/>
    </source>
</evidence>
<dbReference type="GO" id="GO:0016746">
    <property type="term" value="F:acyltransferase activity"/>
    <property type="evidence" value="ECO:0007669"/>
    <property type="project" value="UniProtKB-KW"/>
</dbReference>
<evidence type="ECO:0000256" key="3">
    <source>
        <dbReference type="ARBA" id="ARBA00022823"/>
    </source>
</evidence>
<feature type="domain" description="Peripheral subunit-binding (PSBD)" evidence="7">
    <location>
        <begin position="145"/>
        <end position="182"/>
    </location>
</feature>
<dbReference type="STRING" id="37916.MCHLDSM_00282"/>
<dbReference type="Gene3D" id="4.10.320.10">
    <property type="entry name" value="E3-binding domain"/>
    <property type="match status" value="1"/>
</dbReference>
<keyword evidence="9" id="KW-1185">Reference proteome</keyword>
<reference evidence="8 9" key="1">
    <citation type="journal article" date="2015" name="Genome Biol. Evol.">
        <title>Characterization of Three Mycobacterium spp. with Potential Use in Bioremediation by Genome Sequencing and Comparative Genomics.</title>
        <authorList>
            <person name="Das S."/>
            <person name="Pettersson B.M."/>
            <person name="Behra P.R."/>
            <person name="Ramesh M."/>
            <person name="Dasgupta S."/>
            <person name="Bhattacharya A."/>
            <person name="Kirsebom L.A."/>
        </authorList>
    </citation>
    <scope>NUCLEOTIDE SEQUENCE [LARGE SCALE GENOMIC DNA]</scope>
    <source>
        <strain evidence="8 9">DSM 43826</strain>
    </source>
</reference>
<keyword evidence="4 8" id="KW-0808">Transferase</keyword>